<dbReference type="Pfam" id="PF03358">
    <property type="entry name" value="FMN_red"/>
    <property type="match status" value="1"/>
</dbReference>
<dbReference type="PANTHER" id="PTHR43278">
    <property type="entry name" value="NAD(P)H-DEPENDENT FMN-CONTAINING OXIDOREDUCTASE YWQN-RELATED"/>
    <property type="match status" value="1"/>
</dbReference>
<dbReference type="Gene3D" id="3.40.50.360">
    <property type="match status" value="1"/>
</dbReference>
<dbReference type="EMBL" id="JBHTIO010000001">
    <property type="protein sequence ID" value="MFD0896279.1"/>
    <property type="molecule type" value="Genomic_DNA"/>
</dbReference>
<accession>A0ABW3EAY7</accession>
<feature type="domain" description="NADPH-dependent FMN reductase-like" evidence="3">
    <location>
        <begin position="16"/>
        <end position="145"/>
    </location>
</feature>
<dbReference type="SUPFAM" id="SSF52218">
    <property type="entry name" value="Flavoproteins"/>
    <property type="match status" value="1"/>
</dbReference>
<dbReference type="InterPro" id="IPR051796">
    <property type="entry name" value="ISF_SsuE-like"/>
</dbReference>
<reference evidence="5" key="1">
    <citation type="journal article" date="2019" name="Int. J. Syst. Evol. Microbiol.">
        <title>The Global Catalogue of Microorganisms (GCM) 10K type strain sequencing project: providing services to taxonomists for standard genome sequencing and annotation.</title>
        <authorList>
            <consortium name="The Broad Institute Genomics Platform"/>
            <consortium name="The Broad Institute Genome Sequencing Center for Infectious Disease"/>
            <person name="Wu L."/>
            <person name="Ma J."/>
        </authorList>
    </citation>
    <scope>NUCLEOTIDE SEQUENCE [LARGE SCALE GENOMIC DNA]</scope>
    <source>
        <strain evidence="5">CCM 8925</strain>
    </source>
</reference>
<keyword evidence="5" id="KW-1185">Reference proteome</keyword>
<comment type="caution">
    <text evidence="4">The sequence shown here is derived from an EMBL/GenBank/DDBJ whole genome shotgun (WGS) entry which is preliminary data.</text>
</comment>
<proteinExistence type="predicted"/>
<dbReference type="InterPro" id="IPR029039">
    <property type="entry name" value="Flavoprotein-like_sf"/>
</dbReference>
<dbReference type="RefSeq" id="WP_171001808.1">
    <property type="nucleotide sequence ID" value="NZ_BJDN01000002.1"/>
</dbReference>
<dbReference type="InterPro" id="IPR005025">
    <property type="entry name" value="FMN_Rdtase-like_dom"/>
</dbReference>
<keyword evidence="2" id="KW-0288">FMN</keyword>
<organism evidence="4 5">
    <name type="scientific">Loigolactobacillus binensis</name>
    <dbReference type="NCBI Taxonomy" id="2559922"/>
    <lineage>
        <taxon>Bacteria</taxon>
        <taxon>Bacillati</taxon>
        <taxon>Bacillota</taxon>
        <taxon>Bacilli</taxon>
        <taxon>Lactobacillales</taxon>
        <taxon>Lactobacillaceae</taxon>
        <taxon>Loigolactobacillus</taxon>
    </lineage>
</organism>
<dbReference type="Proteomes" id="UP001597104">
    <property type="component" value="Unassembled WGS sequence"/>
</dbReference>
<evidence type="ECO:0000256" key="1">
    <source>
        <dbReference type="ARBA" id="ARBA00022630"/>
    </source>
</evidence>
<evidence type="ECO:0000259" key="3">
    <source>
        <dbReference type="Pfam" id="PF03358"/>
    </source>
</evidence>
<keyword evidence="1" id="KW-0285">Flavoprotein</keyword>
<dbReference type="PANTHER" id="PTHR43278:SF4">
    <property type="entry name" value="NAD(P)H-DEPENDENT FMN-CONTAINING OXIDOREDUCTASE YWQN-RELATED"/>
    <property type="match status" value="1"/>
</dbReference>
<protein>
    <submittedName>
        <fullName evidence="4">NAD(P)H-dependent oxidoreductase</fullName>
    </submittedName>
</protein>
<sequence>MKLVKTEVKQNFNGQILFINASEHADGNTSQLGHKLLAGQAFSQLDLVNYKLYQLGQKFEDDQFATVLAQIEQATTIILGTPVYWHMLSGYLKTLLERLSQAAAPDSLGGKEIGVFVQGADPSDTIGPTNRMIQRFASVAGMTYIEMRY</sequence>
<gene>
    <name evidence="4" type="ORF">ACFQZ7_00795</name>
</gene>
<evidence type="ECO:0000313" key="5">
    <source>
        <dbReference type="Proteomes" id="UP001597104"/>
    </source>
</evidence>
<evidence type="ECO:0000256" key="2">
    <source>
        <dbReference type="ARBA" id="ARBA00022643"/>
    </source>
</evidence>
<evidence type="ECO:0000313" key="4">
    <source>
        <dbReference type="EMBL" id="MFD0896279.1"/>
    </source>
</evidence>
<name>A0ABW3EAY7_9LACO</name>